<dbReference type="Pfam" id="PF00254">
    <property type="entry name" value="FKBP_C"/>
    <property type="match status" value="1"/>
</dbReference>
<dbReference type="EC" id="5.2.1.8" evidence="5"/>
<proteinExistence type="inferred from homology"/>
<keyword evidence="3 4" id="KW-0413">Isomerase</keyword>
<organism evidence="8 9">
    <name type="scientific">Georgenia faecalis</name>
    <dbReference type="NCBI Taxonomy" id="2483799"/>
    <lineage>
        <taxon>Bacteria</taxon>
        <taxon>Bacillati</taxon>
        <taxon>Actinomycetota</taxon>
        <taxon>Actinomycetes</taxon>
        <taxon>Micrococcales</taxon>
        <taxon>Bogoriellaceae</taxon>
        <taxon>Georgenia</taxon>
    </lineage>
</organism>
<dbReference type="Proteomes" id="UP001595955">
    <property type="component" value="Unassembled WGS sequence"/>
</dbReference>
<comment type="catalytic activity">
    <reaction evidence="1 4 5">
        <text>[protein]-peptidylproline (omega=180) = [protein]-peptidylproline (omega=0)</text>
        <dbReference type="Rhea" id="RHEA:16237"/>
        <dbReference type="Rhea" id="RHEA-COMP:10747"/>
        <dbReference type="Rhea" id="RHEA-COMP:10748"/>
        <dbReference type="ChEBI" id="CHEBI:83833"/>
        <dbReference type="ChEBI" id="CHEBI:83834"/>
        <dbReference type="EC" id="5.2.1.8"/>
    </reaction>
</comment>
<comment type="caution">
    <text evidence="8">The sequence shown here is derived from an EMBL/GenBank/DDBJ whole genome shotgun (WGS) entry which is preliminary data.</text>
</comment>
<feature type="signal peptide" evidence="6">
    <location>
        <begin position="1"/>
        <end position="19"/>
    </location>
</feature>
<sequence length="295" mass="30325">MRVLRLLVGVLAVVLGLVGCTDQPSTEEPTDTMSVTGAFGRAPIVSFDVPLPLTEGEAEVIVEGEGRELAADQPALLALTAYDGDDGAVLEDRGAGEARTLLLTPDDVGEDLYDVLVGATEGSRLIVTQPISAEDGDRMLVLVIDVLPTSAQGEAVAPPEGSPTVTVGADGAPVITLPDAEPPSSLEVIPLIRGEGDQVRPGQEVTLQYTAVTWPGGEVYDSTWAAGALPRTVAIDDTFPGLRDGLIDQRVGSRVLLIVPPALGAGTHTLVMVVDILATAGGDGEVVVPSPATTE</sequence>
<dbReference type="PROSITE" id="PS51257">
    <property type="entry name" value="PROKAR_LIPOPROTEIN"/>
    <property type="match status" value="1"/>
</dbReference>
<evidence type="ECO:0000256" key="5">
    <source>
        <dbReference type="RuleBase" id="RU003915"/>
    </source>
</evidence>
<evidence type="ECO:0000256" key="6">
    <source>
        <dbReference type="SAM" id="SignalP"/>
    </source>
</evidence>
<dbReference type="RefSeq" id="WP_164471368.1">
    <property type="nucleotide sequence ID" value="NZ_CP033325.1"/>
</dbReference>
<dbReference type="Gene3D" id="3.10.50.40">
    <property type="match status" value="1"/>
</dbReference>
<accession>A0ABV9DAT6</accession>
<keyword evidence="2 4" id="KW-0697">Rotamase</keyword>
<dbReference type="SUPFAM" id="SSF54534">
    <property type="entry name" value="FKBP-like"/>
    <property type="match status" value="1"/>
</dbReference>
<evidence type="ECO:0000256" key="2">
    <source>
        <dbReference type="ARBA" id="ARBA00023110"/>
    </source>
</evidence>
<evidence type="ECO:0000256" key="1">
    <source>
        <dbReference type="ARBA" id="ARBA00000971"/>
    </source>
</evidence>
<evidence type="ECO:0000256" key="4">
    <source>
        <dbReference type="PROSITE-ProRule" id="PRU00277"/>
    </source>
</evidence>
<feature type="domain" description="PPIase FKBP-type" evidence="7">
    <location>
        <begin position="202"/>
        <end position="295"/>
    </location>
</feature>
<keyword evidence="6" id="KW-0732">Signal</keyword>
<evidence type="ECO:0000259" key="7">
    <source>
        <dbReference type="PROSITE" id="PS50059"/>
    </source>
</evidence>
<reference evidence="9" key="1">
    <citation type="journal article" date="2019" name="Int. J. Syst. Evol. Microbiol.">
        <title>The Global Catalogue of Microorganisms (GCM) 10K type strain sequencing project: providing services to taxonomists for standard genome sequencing and annotation.</title>
        <authorList>
            <consortium name="The Broad Institute Genomics Platform"/>
            <consortium name="The Broad Institute Genome Sequencing Center for Infectious Disease"/>
            <person name="Wu L."/>
            <person name="Ma J."/>
        </authorList>
    </citation>
    <scope>NUCLEOTIDE SEQUENCE [LARGE SCALE GENOMIC DNA]</scope>
    <source>
        <strain evidence="9">JCM 3369</strain>
    </source>
</reference>
<evidence type="ECO:0000313" key="8">
    <source>
        <dbReference type="EMBL" id="MFC4555339.1"/>
    </source>
</evidence>
<feature type="chain" id="PRO_5045652902" description="Peptidyl-prolyl cis-trans isomerase" evidence="6">
    <location>
        <begin position="20"/>
        <end position="295"/>
    </location>
</feature>
<evidence type="ECO:0000256" key="3">
    <source>
        <dbReference type="ARBA" id="ARBA00023235"/>
    </source>
</evidence>
<comment type="similarity">
    <text evidence="5">Belongs to the FKBP-type PPIase family.</text>
</comment>
<dbReference type="PROSITE" id="PS50059">
    <property type="entry name" value="FKBP_PPIASE"/>
    <property type="match status" value="1"/>
</dbReference>
<keyword evidence="9" id="KW-1185">Reference proteome</keyword>
<dbReference type="GO" id="GO:0003755">
    <property type="term" value="F:peptidyl-prolyl cis-trans isomerase activity"/>
    <property type="evidence" value="ECO:0007669"/>
    <property type="project" value="UniProtKB-EC"/>
</dbReference>
<name>A0ABV9DAT6_9MICO</name>
<gene>
    <name evidence="8" type="ORF">ACFO3F_08770</name>
</gene>
<protein>
    <recommendedName>
        <fullName evidence="5">Peptidyl-prolyl cis-trans isomerase</fullName>
        <ecNumber evidence="5">5.2.1.8</ecNumber>
    </recommendedName>
</protein>
<dbReference type="InterPro" id="IPR001179">
    <property type="entry name" value="PPIase_FKBP_dom"/>
</dbReference>
<evidence type="ECO:0000313" key="9">
    <source>
        <dbReference type="Proteomes" id="UP001595955"/>
    </source>
</evidence>
<dbReference type="EMBL" id="JBHSGF010000005">
    <property type="protein sequence ID" value="MFC4555339.1"/>
    <property type="molecule type" value="Genomic_DNA"/>
</dbReference>
<dbReference type="InterPro" id="IPR046357">
    <property type="entry name" value="PPIase_dom_sf"/>
</dbReference>